<dbReference type="EMBL" id="KL660898">
    <property type="protein sequence ID" value="KFA60670.1"/>
    <property type="molecule type" value="Genomic_DNA"/>
</dbReference>
<feature type="region of interest" description="Disordered" evidence="1">
    <location>
        <begin position="1"/>
        <end position="111"/>
    </location>
</feature>
<sequence>MEELVALFADITGSKSRDEHPSTPHHQGPETKEPWDDGESRRARESGRSTRDPSRSTRRDASRSTRYTAREARESREFKDKRDRRDSRATKETRDSFVKDPKYAKDLEPGPPPYQEIADATVQPQVPIDDDAFTPTHPSGIVPTQACVKEYIDIPVDWVIHPSAPHFVICGRCYIDRIYLTQQWRREFVKYTPTTGTLLKCHFGAIPHMTTRWSKVHTAEDFLSFLKVMQRKKVAKPCPGDTYPRASVAWYTVAAVPGLRICQECRRRLFGGTVYSKYLLPCDTTIFSICHGAFACTNRLVEQLLRDDNWDKFVDGIRTRIQLPSCPGQKASKEGTVGRWYKYAKPGTTNDLHICEACYLDYAYQTDKESNFSVNNRLATIPRCMASLREDQMPDTQDVEHGRAEMTRLLHGTDRRCYTQGTVGLKWHTTLNRPHGYGVCHGCYLSKIKPLGGEAYFTPKHDVGKRSSFACWMNSYHPFFRRHQQLLHEAFITGDISYLENSIKRFSRIPGCQQGGMGQGKNKRWWGWRCLRICGSCMKGGNLADTPAARKFELNGEKDPYYRACGLYSMQLRDQFHHEDLGKLLEFAKTREEMMA</sequence>
<protein>
    <submittedName>
        <fullName evidence="2">Uncharacterized protein</fullName>
    </submittedName>
</protein>
<gene>
    <name evidence="2" type="ORF">S40285_05050</name>
</gene>
<proteinExistence type="predicted"/>
<keyword evidence="3" id="KW-1185">Reference proteome</keyword>
<name>A0A084Q9N5_STAC4</name>
<reference evidence="2 3" key="1">
    <citation type="journal article" date="2014" name="BMC Genomics">
        <title>Comparative genome sequencing reveals chemotype-specific gene clusters in the toxigenic black mold Stachybotrys.</title>
        <authorList>
            <person name="Semeiks J."/>
            <person name="Borek D."/>
            <person name="Otwinowski Z."/>
            <person name="Grishin N.V."/>
        </authorList>
    </citation>
    <scope>NUCLEOTIDE SEQUENCE [LARGE SCALE GENOMIC DNA]</scope>
    <source>
        <strain evidence="2 3">IBT 40285</strain>
    </source>
</reference>
<dbReference type="Proteomes" id="UP000028524">
    <property type="component" value="Unassembled WGS sequence"/>
</dbReference>
<dbReference type="InParanoid" id="A0A084Q9N5"/>
<organism evidence="2 3">
    <name type="scientific">Stachybotrys chlorohalonatus (strain IBT 40285)</name>
    <dbReference type="NCBI Taxonomy" id="1283841"/>
    <lineage>
        <taxon>Eukaryota</taxon>
        <taxon>Fungi</taxon>
        <taxon>Dikarya</taxon>
        <taxon>Ascomycota</taxon>
        <taxon>Pezizomycotina</taxon>
        <taxon>Sordariomycetes</taxon>
        <taxon>Hypocreomycetidae</taxon>
        <taxon>Hypocreales</taxon>
        <taxon>Stachybotryaceae</taxon>
        <taxon>Stachybotrys</taxon>
    </lineage>
</organism>
<evidence type="ECO:0000313" key="3">
    <source>
        <dbReference type="Proteomes" id="UP000028524"/>
    </source>
</evidence>
<evidence type="ECO:0000313" key="2">
    <source>
        <dbReference type="EMBL" id="KFA60670.1"/>
    </source>
</evidence>
<evidence type="ECO:0000256" key="1">
    <source>
        <dbReference type="SAM" id="MobiDB-lite"/>
    </source>
</evidence>
<dbReference type="STRING" id="1283841.A0A084Q9N5"/>
<dbReference type="OrthoDB" id="5324692at2759"/>
<accession>A0A084Q9N5</accession>
<dbReference type="HOGENOM" id="CLU_483265_0_0_1"/>
<feature type="compositionally biased region" description="Basic and acidic residues" evidence="1">
    <location>
        <begin position="15"/>
        <end position="108"/>
    </location>
</feature>
<dbReference type="AlphaFoldDB" id="A0A084Q9N5"/>
<dbReference type="OMA" id="HNNWNGF"/>